<evidence type="ECO:0000313" key="3">
    <source>
        <dbReference type="Proteomes" id="UP000095762"/>
    </source>
</evidence>
<dbReference type="AlphaFoldDB" id="A0A174W2K0"/>
<name>A0A174W2K0_9FIRM</name>
<organism evidence="2 3">
    <name type="scientific">Blautia obeum</name>
    <dbReference type="NCBI Taxonomy" id="40520"/>
    <lineage>
        <taxon>Bacteria</taxon>
        <taxon>Bacillati</taxon>
        <taxon>Bacillota</taxon>
        <taxon>Clostridia</taxon>
        <taxon>Lachnospirales</taxon>
        <taxon>Lachnospiraceae</taxon>
        <taxon>Blautia</taxon>
    </lineage>
</organism>
<dbReference type="EMBL" id="CZBP01000048">
    <property type="protein sequence ID" value="CUQ41303.1"/>
    <property type="molecule type" value="Genomic_DNA"/>
</dbReference>
<protein>
    <submittedName>
        <fullName evidence="2">Transposase and inactivated derivatives</fullName>
    </submittedName>
</protein>
<feature type="domain" description="Transposase IS204/IS1001/IS1096/IS1165 zinc-finger" evidence="1">
    <location>
        <begin position="39"/>
        <end position="83"/>
    </location>
</feature>
<reference evidence="2 3" key="1">
    <citation type="submission" date="2015-09" db="EMBL/GenBank/DDBJ databases">
        <authorList>
            <consortium name="Pathogen Informatics"/>
        </authorList>
    </citation>
    <scope>NUCLEOTIDE SEQUENCE [LARGE SCALE GENOMIC DNA]</scope>
    <source>
        <strain evidence="2 3">2789STDY5834957</strain>
    </source>
</reference>
<gene>
    <name evidence="2" type="ORF">ERS852569_03768</name>
</gene>
<dbReference type="Pfam" id="PF14690">
    <property type="entry name" value="Zn_ribbon_ISL3"/>
    <property type="match status" value="1"/>
</dbReference>
<evidence type="ECO:0000313" key="2">
    <source>
        <dbReference type="EMBL" id="CUQ41303.1"/>
    </source>
</evidence>
<sequence>MKIRANFHSLFPNVFHIKKIKDSEQNLLFHLESTSTDAICPYCGTASNTIHGKRYRKNISDLPFLDKPVILNITLNEYTCPKCSKNYIENPDSFLLERKSISARCEKYLSELKYSLNGSICDTLKFANYAHIPLNRGVIRYIPIKDIDITDSDKLWIQDFVRNKYPDAQTAPKGKIPSPLAEKIVREIHLNCEKSLHPNLVTLSVYELNCVISQDK</sequence>
<proteinExistence type="predicted"/>
<accession>A0A174W2K0</accession>
<dbReference type="InterPro" id="IPR029261">
    <property type="entry name" value="Transposase_Znf"/>
</dbReference>
<evidence type="ECO:0000259" key="1">
    <source>
        <dbReference type="Pfam" id="PF14690"/>
    </source>
</evidence>
<dbReference type="Proteomes" id="UP000095762">
    <property type="component" value="Unassembled WGS sequence"/>
</dbReference>